<feature type="binding site" evidence="11">
    <location>
        <begin position="109"/>
        <end position="111"/>
    </location>
    <ligand>
        <name>substrate</name>
    </ligand>
</feature>
<name>A0A0F6W7B6_9BACT</name>
<organism evidence="13 14">
    <name type="scientific">Sandaracinus amylolyticus</name>
    <dbReference type="NCBI Taxonomy" id="927083"/>
    <lineage>
        <taxon>Bacteria</taxon>
        <taxon>Pseudomonadati</taxon>
        <taxon>Myxococcota</taxon>
        <taxon>Polyangia</taxon>
        <taxon>Polyangiales</taxon>
        <taxon>Sandaracinaceae</taxon>
        <taxon>Sandaracinus</taxon>
    </lineage>
</organism>
<dbReference type="InterPro" id="IPR011179">
    <property type="entry name" value="IPdP_isomerase"/>
</dbReference>
<dbReference type="GO" id="GO:0016491">
    <property type="term" value="F:oxidoreductase activity"/>
    <property type="evidence" value="ECO:0007669"/>
    <property type="project" value="InterPro"/>
</dbReference>
<comment type="function">
    <text evidence="11">Involved in the biosynthesis of isoprenoids. Catalyzes the 1,3-allylic rearrangement of the homoallylic substrate isopentenyl (IPP) to its allylic isomer, dimethylallyl diphosphate (DMAPP).</text>
</comment>
<evidence type="ECO:0000256" key="9">
    <source>
        <dbReference type="ARBA" id="ARBA00023235"/>
    </source>
</evidence>
<keyword evidence="7 11" id="KW-0521">NADP</keyword>
<evidence type="ECO:0000259" key="12">
    <source>
        <dbReference type="Pfam" id="PF01070"/>
    </source>
</evidence>
<dbReference type="PANTHER" id="PTHR43665">
    <property type="entry name" value="ISOPENTENYL-DIPHOSPHATE DELTA-ISOMERASE"/>
    <property type="match status" value="1"/>
</dbReference>
<evidence type="ECO:0000313" key="14">
    <source>
        <dbReference type="Proteomes" id="UP000034883"/>
    </source>
</evidence>
<dbReference type="AlphaFoldDB" id="A0A0F6W7B6"/>
<evidence type="ECO:0000256" key="8">
    <source>
        <dbReference type="ARBA" id="ARBA00023229"/>
    </source>
</evidence>
<comment type="subunit">
    <text evidence="10 11">Homooctamer. Dimer of tetramers.</text>
</comment>
<protein>
    <recommendedName>
        <fullName evidence="11">Isopentenyl-diphosphate delta-isomerase</fullName>
        <shortName evidence="11">IPP isomerase</shortName>
        <ecNumber evidence="11">5.3.3.2</ecNumber>
    </recommendedName>
    <alternativeName>
        <fullName evidence="11">Isopentenyl diphosphate:dimethylallyl diphosphate isomerase</fullName>
    </alternativeName>
    <alternativeName>
        <fullName evidence="11">Isopentenyl pyrophosphate isomerase</fullName>
    </alternativeName>
    <alternativeName>
        <fullName evidence="11">Type 2 isopentenyl diphosphate isomerase</fullName>
        <shortName evidence="11">IDI-2</shortName>
    </alternativeName>
</protein>
<feature type="binding site" evidence="11">
    <location>
        <position position="109"/>
    </location>
    <ligand>
        <name>FMN</name>
        <dbReference type="ChEBI" id="CHEBI:58210"/>
    </ligand>
</feature>
<comment type="caution">
    <text evidence="11">Lacks conserved residue(s) required for the propagation of feature annotation.</text>
</comment>
<keyword evidence="9 11" id="KW-0413">Isomerase</keyword>
<dbReference type="KEGG" id="samy:DB32_006295"/>
<evidence type="ECO:0000313" key="13">
    <source>
        <dbReference type="EMBL" id="AKF09146.1"/>
    </source>
</evidence>
<keyword evidence="5 11" id="KW-0479">Metal-binding</keyword>
<dbReference type="GO" id="GO:0004452">
    <property type="term" value="F:isopentenyl-diphosphate delta-isomerase activity"/>
    <property type="evidence" value="ECO:0007669"/>
    <property type="project" value="UniProtKB-UniRule"/>
</dbReference>
<feature type="binding site" evidence="11">
    <location>
        <position position="235"/>
    </location>
    <ligand>
        <name>FMN</name>
        <dbReference type="ChEBI" id="CHEBI:58210"/>
    </ligand>
</feature>
<dbReference type="Pfam" id="PF01070">
    <property type="entry name" value="FMN_dh"/>
    <property type="match status" value="1"/>
</dbReference>
<evidence type="ECO:0000256" key="3">
    <source>
        <dbReference type="ARBA" id="ARBA00022630"/>
    </source>
</evidence>
<sequence>MGNVATTSGIESARELISTRKDHHLDLCLRADVGSRGPATGLGGWTLEYDALPEVDLEDVDLSVTLFGKKLRAPILVGAMTGGTDRAGLVNRRLARAAARCGLGMALGSQRAMIVRPELGATFDVRASAPELPLLIANVGAVQLNYGVGTSEIRSAIERVGADAIDVHLNALQEAIQPEGDTRFKGLIARLEGTLPELGVPAIAKEVGAGISERAARKIARLPFAGVEVAGTGGTSWARVESHRAPAASMQAEVGERLAGFGVSTAESVRICRRALGDARTVIASGGVRHGMDVAVAIALGADAAALAKPLLAAADESEDAVVRVLETLIFELKVIAFCCGARDVAELRAVRAIAPGAAMPGVVDAEARQ</sequence>
<dbReference type="GO" id="GO:0005737">
    <property type="term" value="C:cytoplasm"/>
    <property type="evidence" value="ECO:0007669"/>
    <property type="project" value="UniProtKB-SubCell"/>
</dbReference>
<keyword evidence="8 11" id="KW-0414">Isoprene biosynthesis</keyword>
<dbReference type="SUPFAM" id="SSF51395">
    <property type="entry name" value="FMN-linked oxidoreductases"/>
    <property type="match status" value="1"/>
</dbReference>
<comment type="cofactor">
    <cofactor evidence="1 11">
        <name>FMN</name>
        <dbReference type="ChEBI" id="CHEBI:58210"/>
    </cofactor>
</comment>
<evidence type="ECO:0000256" key="7">
    <source>
        <dbReference type="ARBA" id="ARBA00022857"/>
    </source>
</evidence>
<gene>
    <name evidence="11" type="primary">fni</name>
    <name evidence="13" type="ORF">DB32_006295</name>
</gene>
<evidence type="ECO:0000256" key="1">
    <source>
        <dbReference type="ARBA" id="ARBA00001917"/>
    </source>
</evidence>
<dbReference type="STRING" id="927083.DB32_006295"/>
<dbReference type="EMBL" id="CP011125">
    <property type="protein sequence ID" value="AKF09146.1"/>
    <property type="molecule type" value="Genomic_DNA"/>
</dbReference>
<dbReference type="EC" id="5.3.3.2" evidence="11"/>
<evidence type="ECO:0000256" key="2">
    <source>
        <dbReference type="ARBA" id="ARBA00022490"/>
    </source>
</evidence>
<evidence type="ECO:0000256" key="11">
    <source>
        <dbReference type="HAMAP-Rule" id="MF_00354"/>
    </source>
</evidence>
<feature type="binding site" evidence="11">
    <location>
        <position position="205"/>
    </location>
    <ligand>
        <name>FMN</name>
        <dbReference type="ChEBI" id="CHEBI:58210"/>
    </ligand>
</feature>
<keyword evidence="6 11" id="KW-0460">Magnesium</keyword>
<feature type="domain" description="FMN-dependent dehydrogenase" evidence="12">
    <location>
        <begin position="201"/>
        <end position="349"/>
    </location>
</feature>
<comment type="catalytic activity">
    <reaction evidence="11">
        <text>isopentenyl diphosphate = dimethylallyl diphosphate</text>
        <dbReference type="Rhea" id="RHEA:23284"/>
        <dbReference type="ChEBI" id="CHEBI:57623"/>
        <dbReference type="ChEBI" id="CHEBI:128769"/>
        <dbReference type="EC" id="5.3.3.2"/>
    </reaction>
</comment>
<dbReference type="GO" id="GO:0000287">
    <property type="term" value="F:magnesium ion binding"/>
    <property type="evidence" value="ECO:0007669"/>
    <property type="project" value="UniProtKB-UniRule"/>
</dbReference>
<keyword evidence="14" id="KW-1185">Reference proteome</keyword>
<comment type="similarity">
    <text evidence="11">Belongs to the IPP isomerase type 2 family.</text>
</comment>
<dbReference type="Gene3D" id="3.20.20.70">
    <property type="entry name" value="Aldolase class I"/>
    <property type="match status" value="1"/>
</dbReference>
<evidence type="ECO:0000256" key="4">
    <source>
        <dbReference type="ARBA" id="ARBA00022643"/>
    </source>
</evidence>
<reference evidence="13 14" key="1">
    <citation type="submission" date="2015-03" db="EMBL/GenBank/DDBJ databases">
        <title>Genome assembly of Sandaracinus amylolyticus DSM 53668.</title>
        <authorList>
            <person name="Sharma G."/>
            <person name="Subramanian S."/>
        </authorList>
    </citation>
    <scope>NUCLEOTIDE SEQUENCE [LARGE SCALE GENOMIC DNA]</scope>
    <source>
        <strain evidence="13 14">DSM 53668</strain>
    </source>
</reference>
<dbReference type="PIRSF" id="PIRSF003314">
    <property type="entry name" value="IPP_isomerase"/>
    <property type="match status" value="1"/>
</dbReference>
<keyword evidence="2 11" id="KW-0963">Cytoplasm</keyword>
<keyword evidence="4 11" id="KW-0288">FMN</keyword>
<evidence type="ECO:0000256" key="5">
    <source>
        <dbReference type="ARBA" id="ARBA00022723"/>
    </source>
</evidence>
<feature type="binding site" evidence="11">
    <location>
        <begin position="79"/>
        <end position="81"/>
    </location>
    <ligand>
        <name>FMN</name>
        <dbReference type="ChEBI" id="CHEBI:58210"/>
    </ligand>
</feature>
<feature type="binding site" evidence="11">
    <location>
        <position position="174"/>
    </location>
    <ligand>
        <name>Mg(2+)</name>
        <dbReference type="ChEBI" id="CHEBI:18420"/>
    </ligand>
</feature>
<feature type="binding site" evidence="11">
    <location>
        <begin position="20"/>
        <end position="21"/>
    </location>
    <ligand>
        <name>substrate</name>
    </ligand>
</feature>
<dbReference type="GO" id="GO:0010181">
    <property type="term" value="F:FMN binding"/>
    <property type="evidence" value="ECO:0007669"/>
    <property type="project" value="UniProtKB-UniRule"/>
</dbReference>
<dbReference type="InterPro" id="IPR000262">
    <property type="entry name" value="FMN-dep_DH"/>
</dbReference>
<accession>A0A0F6W7B6</accession>
<dbReference type="Proteomes" id="UP000034883">
    <property type="component" value="Chromosome"/>
</dbReference>
<feature type="binding site" evidence="11">
    <location>
        <begin position="287"/>
        <end position="289"/>
    </location>
    <ligand>
        <name>FMN</name>
        <dbReference type="ChEBI" id="CHEBI:58210"/>
    </ligand>
</feature>
<dbReference type="InterPro" id="IPR013785">
    <property type="entry name" value="Aldolase_TIM"/>
</dbReference>
<comment type="cofactor">
    <cofactor evidence="11">
        <name>Mg(2+)</name>
        <dbReference type="ChEBI" id="CHEBI:18420"/>
    </cofactor>
</comment>
<feature type="binding site" evidence="11">
    <location>
        <begin position="308"/>
        <end position="309"/>
    </location>
    <ligand>
        <name>FMN</name>
        <dbReference type="ChEBI" id="CHEBI:58210"/>
    </ligand>
</feature>
<dbReference type="PANTHER" id="PTHR43665:SF1">
    <property type="entry name" value="ISOPENTENYL-DIPHOSPHATE DELTA-ISOMERASE"/>
    <property type="match status" value="1"/>
</dbReference>
<feature type="binding site" evidence="11">
    <location>
        <position position="173"/>
    </location>
    <ligand>
        <name>substrate</name>
    </ligand>
</feature>
<feature type="binding site" evidence="11">
    <location>
        <position position="138"/>
    </location>
    <ligand>
        <name>FMN</name>
        <dbReference type="ChEBI" id="CHEBI:58210"/>
    </ligand>
</feature>
<dbReference type="GO" id="GO:0008299">
    <property type="term" value="P:isoprenoid biosynthetic process"/>
    <property type="evidence" value="ECO:0007669"/>
    <property type="project" value="UniProtKB-UniRule"/>
</dbReference>
<dbReference type="HAMAP" id="MF_00354">
    <property type="entry name" value="Idi_2"/>
    <property type="match status" value="1"/>
</dbReference>
<keyword evidence="3 11" id="KW-0285">Flavoprotein</keyword>
<comment type="cofactor">
    <cofactor evidence="11">
        <name>NADPH</name>
        <dbReference type="ChEBI" id="CHEBI:57783"/>
    </cofactor>
</comment>
<proteinExistence type="inferred from homology"/>
<evidence type="ECO:0000256" key="10">
    <source>
        <dbReference type="ARBA" id="ARBA00025810"/>
    </source>
</evidence>
<dbReference type="GO" id="GO:0070402">
    <property type="term" value="F:NADPH binding"/>
    <property type="evidence" value="ECO:0007669"/>
    <property type="project" value="UniProtKB-UniRule"/>
</dbReference>
<dbReference type="NCBIfam" id="TIGR02151">
    <property type="entry name" value="IPP_isom_2"/>
    <property type="match status" value="1"/>
</dbReference>
<evidence type="ECO:0000256" key="6">
    <source>
        <dbReference type="ARBA" id="ARBA00022842"/>
    </source>
</evidence>
<comment type="subcellular location">
    <subcellularLocation>
        <location evidence="11">Cytoplasm</location>
    </subcellularLocation>
</comment>